<reference evidence="1" key="1">
    <citation type="journal article" date="2016" name="Front. Microbiol.">
        <title>Genome Sequence of the Piezophilic, Mesophilic Sulfate-Reducing Bacterium Desulfovibrio indicus J2T.</title>
        <authorList>
            <person name="Cao J."/>
            <person name="Maignien L."/>
            <person name="Shao Z."/>
            <person name="Alain K."/>
            <person name="Jebbar M."/>
        </authorList>
    </citation>
    <scope>NUCLEOTIDE SEQUENCE</scope>
    <source>
        <strain evidence="1">JCM 32048</strain>
    </source>
</reference>
<comment type="caution">
    <text evidence="1">The sequence shown here is derived from an EMBL/GenBank/DDBJ whole genome shotgun (WGS) entry which is preliminary data.</text>
</comment>
<keyword evidence="2" id="KW-1185">Reference proteome</keyword>
<proteinExistence type="predicted"/>
<reference evidence="1" key="2">
    <citation type="submission" date="2021-08" db="EMBL/GenBank/DDBJ databases">
        <authorList>
            <person name="Tani A."/>
            <person name="Ola A."/>
            <person name="Ogura Y."/>
            <person name="Katsura K."/>
            <person name="Hayashi T."/>
        </authorList>
    </citation>
    <scope>NUCLEOTIDE SEQUENCE</scope>
    <source>
        <strain evidence="1">JCM 32048</strain>
    </source>
</reference>
<dbReference type="Gene3D" id="1.25.40.10">
    <property type="entry name" value="Tetratricopeptide repeat domain"/>
    <property type="match status" value="1"/>
</dbReference>
<organism evidence="1 2">
    <name type="scientific">Methylobacterium frigidaeris</name>
    <dbReference type="NCBI Taxonomy" id="2038277"/>
    <lineage>
        <taxon>Bacteria</taxon>
        <taxon>Pseudomonadati</taxon>
        <taxon>Pseudomonadota</taxon>
        <taxon>Alphaproteobacteria</taxon>
        <taxon>Hyphomicrobiales</taxon>
        <taxon>Methylobacteriaceae</taxon>
        <taxon>Methylobacterium</taxon>
    </lineage>
</organism>
<dbReference type="SUPFAM" id="SSF48452">
    <property type="entry name" value="TPR-like"/>
    <property type="match status" value="1"/>
</dbReference>
<accession>A0AA37HCP0</accession>
<evidence type="ECO:0000313" key="1">
    <source>
        <dbReference type="EMBL" id="GJD63511.1"/>
    </source>
</evidence>
<gene>
    <name evidence="1" type="ORF">MPEAHAMD_3681</name>
</gene>
<dbReference type="EMBL" id="BPQJ01000017">
    <property type="protein sequence ID" value="GJD63511.1"/>
    <property type="molecule type" value="Genomic_DNA"/>
</dbReference>
<name>A0AA37HCP0_9HYPH</name>
<evidence type="ECO:0008006" key="3">
    <source>
        <dbReference type="Google" id="ProtNLM"/>
    </source>
</evidence>
<sequence>MNGYVSAMFAASDEKRASCLADLLSRDRSWIGGRANLDRDMRAVEIDGEIPALDISIYLRNEGRHREALTILERVRAKNPLNDIAYYQAALNSAMMGNLTSAVQFGRRALQIQPSNVEYRSLLARALSIAGQTDAARRLMLTSHETNPDHRNLFERIGQFIDYCEAHPLQGARDTLDRFIEDGLYLEADAVRRHVLEAVAQGRPFSFARLGDGEGAWLSFNDYDEGRYAALYRGHRIEFLRDWFGTDRLIHAEDFFRFSIDLQTGFAGHDLIGIPPKARLDQEQGFLSTRGITSSVNVFRFLEKMSGPASTRFTSNSMNLTLNDTPFYRDLISAGRPFGIITSQSGLADLLRGRGVTVDHAYVVPGDSRNFSRGEGSNEPVCQYPHFLEQVDAHLGAESQAGRIWLVAAGYVGKRYIQTVRNRGGVAIDLGSLADHWARNGLP</sequence>
<protein>
    <recommendedName>
        <fullName evidence="3">Tetratricopeptide repeat protein</fullName>
    </recommendedName>
</protein>
<dbReference type="Proteomes" id="UP001055286">
    <property type="component" value="Unassembled WGS sequence"/>
</dbReference>
<evidence type="ECO:0000313" key="2">
    <source>
        <dbReference type="Proteomes" id="UP001055286"/>
    </source>
</evidence>
<dbReference type="InterPro" id="IPR011990">
    <property type="entry name" value="TPR-like_helical_dom_sf"/>
</dbReference>
<dbReference type="AlphaFoldDB" id="A0AA37HCP0"/>